<dbReference type="InterPro" id="IPR051961">
    <property type="entry name" value="Fungal_Metabolite_Diox"/>
</dbReference>
<sequence length="289" mass="32319">MARRVPLSDPTAVIRTIKEDGGVILTEFSNTSDVERVNHDAAPFINALVEDRASRSLPRETTRCTRLFGRSETAREVWLQQPALLEILNHFLRTVSVPYNDDGAFELGTDAILSAAATLDIGPGVKAQDLHRDDFIWQQTHVNRAEEYTLGSDVCMGLLVPGVDTTAENGATLFLPGSHLWDHSRRPKVEEAVSAEMSVGEAFMFLGSTVHAGGANRTPQPRPMHGFFYCRSYLRPEENQHMWWTREEVRKWSPAAQKQAGYVLDNPFLGHCNETNPVDIFRSNDASIE</sequence>
<gene>
    <name evidence="1" type="ORF">ABVK25_010292</name>
</gene>
<name>A0ABR4AUZ0_9LECA</name>
<comment type="caution">
    <text evidence="1">The sequence shown here is derived from an EMBL/GenBank/DDBJ whole genome shotgun (WGS) entry which is preliminary data.</text>
</comment>
<dbReference type="PANTHER" id="PTHR37563">
    <property type="entry name" value="PHYTANOYL-COA DIOXYGENASE FAMILY PROTEIN (AFU_ORTHOLOGUE AFUA_2G03330)"/>
    <property type="match status" value="1"/>
</dbReference>
<dbReference type="PANTHER" id="PTHR37563:SF2">
    <property type="entry name" value="PHYTANOYL-COA DIOXYGENASE FAMILY PROTEIN (AFU_ORTHOLOGUE AFUA_2G03330)"/>
    <property type="match status" value="1"/>
</dbReference>
<organism evidence="1 2">
    <name type="scientific">Lepraria finkii</name>
    <dbReference type="NCBI Taxonomy" id="1340010"/>
    <lineage>
        <taxon>Eukaryota</taxon>
        <taxon>Fungi</taxon>
        <taxon>Dikarya</taxon>
        <taxon>Ascomycota</taxon>
        <taxon>Pezizomycotina</taxon>
        <taxon>Lecanoromycetes</taxon>
        <taxon>OSLEUM clade</taxon>
        <taxon>Lecanoromycetidae</taxon>
        <taxon>Lecanorales</taxon>
        <taxon>Lecanorineae</taxon>
        <taxon>Stereocaulaceae</taxon>
        <taxon>Lepraria</taxon>
    </lineage>
</organism>
<keyword evidence="2" id="KW-1185">Reference proteome</keyword>
<accession>A0ABR4AUZ0</accession>
<evidence type="ECO:0000313" key="2">
    <source>
        <dbReference type="Proteomes" id="UP001590951"/>
    </source>
</evidence>
<protein>
    <recommendedName>
        <fullName evidence="3">Phytanoyl-CoA dioxygenase</fullName>
    </recommendedName>
</protein>
<dbReference type="InterPro" id="IPR008775">
    <property type="entry name" value="Phytyl_CoA_dOase-like"/>
</dbReference>
<evidence type="ECO:0000313" key="1">
    <source>
        <dbReference type="EMBL" id="KAL2049497.1"/>
    </source>
</evidence>
<dbReference type="EMBL" id="JBHFEH010000063">
    <property type="protein sequence ID" value="KAL2049497.1"/>
    <property type="molecule type" value="Genomic_DNA"/>
</dbReference>
<dbReference type="SUPFAM" id="SSF51197">
    <property type="entry name" value="Clavaminate synthase-like"/>
    <property type="match status" value="1"/>
</dbReference>
<dbReference type="Pfam" id="PF05721">
    <property type="entry name" value="PhyH"/>
    <property type="match status" value="1"/>
</dbReference>
<dbReference type="Gene3D" id="2.60.120.620">
    <property type="entry name" value="q2cbj1_9rhob like domain"/>
    <property type="match status" value="1"/>
</dbReference>
<dbReference type="Proteomes" id="UP001590951">
    <property type="component" value="Unassembled WGS sequence"/>
</dbReference>
<reference evidence="1 2" key="1">
    <citation type="submission" date="2024-09" db="EMBL/GenBank/DDBJ databases">
        <title>Rethinking Asexuality: The Enigmatic Case of Functional Sexual Genes in Lepraria (Stereocaulaceae).</title>
        <authorList>
            <person name="Doellman M."/>
            <person name="Sun Y."/>
            <person name="Barcenas-Pena A."/>
            <person name="Lumbsch H.T."/>
            <person name="Grewe F."/>
        </authorList>
    </citation>
    <scope>NUCLEOTIDE SEQUENCE [LARGE SCALE GENOMIC DNA]</scope>
    <source>
        <strain evidence="1 2">Grewe 0041</strain>
    </source>
</reference>
<evidence type="ECO:0008006" key="3">
    <source>
        <dbReference type="Google" id="ProtNLM"/>
    </source>
</evidence>
<proteinExistence type="predicted"/>